<reference evidence="15 16" key="1">
    <citation type="submission" date="2017-02" db="EMBL/GenBank/DDBJ databases">
        <title>Genomic diversity within the haloalkaliphilic genus Thioalkalivibrio.</title>
        <authorList>
            <person name="Ahn A.-C."/>
            <person name="Meier-Kolthoff J."/>
            <person name="Overmars L."/>
            <person name="Richter M."/>
            <person name="Woyke T."/>
            <person name="Sorokin D.Y."/>
            <person name="Muyzer G."/>
        </authorList>
    </citation>
    <scope>NUCLEOTIDE SEQUENCE [LARGE SCALE GENOMIC DNA]</scope>
    <source>
        <strain evidence="15 16">HL17</strain>
    </source>
</reference>
<dbReference type="NCBIfam" id="NF008293">
    <property type="entry name" value="PRK11073.1"/>
    <property type="match status" value="1"/>
</dbReference>
<dbReference type="PRINTS" id="PR00344">
    <property type="entry name" value="BCTRLSENSOR"/>
</dbReference>
<keyword evidence="9" id="KW-0535">Nitrogen fixation</keyword>
<dbReference type="PANTHER" id="PTHR43065:SF16">
    <property type="entry name" value="SENSORY HISTIDINE KINASE_PHOSPHATASE NTRB"/>
    <property type="match status" value="1"/>
</dbReference>
<dbReference type="STRING" id="252474.B1A74_09295"/>
<evidence type="ECO:0000256" key="8">
    <source>
        <dbReference type="ARBA" id="ARBA00023012"/>
    </source>
</evidence>
<protein>
    <recommendedName>
        <fullName evidence="11">Sensory histidine kinase/phosphatase NtrB</fullName>
        <ecNumber evidence="2">2.7.13.3</ecNumber>
    </recommendedName>
    <alternativeName>
        <fullName evidence="12">Nitrogen regulation protein NR(II)</fullName>
    </alternativeName>
    <alternativeName>
        <fullName evidence="13">Nitrogen regulator II</fullName>
    </alternativeName>
</protein>
<comment type="catalytic activity">
    <reaction evidence="1">
        <text>ATP + protein L-histidine = ADP + protein N-phospho-L-histidine.</text>
        <dbReference type="EC" id="2.7.13.3"/>
    </reaction>
</comment>
<evidence type="ECO:0000256" key="11">
    <source>
        <dbReference type="ARBA" id="ARBA00039567"/>
    </source>
</evidence>
<evidence type="ECO:0000256" key="7">
    <source>
        <dbReference type="ARBA" id="ARBA00022840"/>
    </source>
</evidence>
<dbReference type="OrthoDB" id="9789238at2"/>
<dbReference type="SMART" id="SM00387">
    <property type="entry name" value="HATPase_c"/>
    <property type="match status" value="1"/>
</dbReference>
<dbReference type="SUPFAM" id="SSF55785">
    <property type="entry name" value="PYP-like sensor domain (PAS domain)"/>
    <property type="match status" value="1"/>
</dbReference>
<dbReference type="PROSITE" id="PS50109">
    <property type="entry name" value="HIS_KIN"/>
    <property type="match status" value="1"/>
</dbReference>
<evidence type="ECO:0000259" key="14">
    <source>
        <dbReference type="PROSITE" id="PS50109"/>
    </source>
</evidence>
<organism evidence="15 16">
    <name type="scientific">Thioalkalivibrio halophilus</name>
    <dbReference type="NCBI Taxonomy" id="252474"/>
    <lineage>
        <taxon>Bacteria</taxon>
        <taxon>Pseudomonadati</taxon>
        <taxon>Pseudomonadota</taxon>
        <taxon>Gammaproteobacteria</taxon>
        <taxon>Chromatiales</taxon>
        <taxon>Ectothiorhodospiraceae</taxon>
        <taxon>Thioalkalivibrio</taxon>
    </lineage>
</organism>
<comment type="function">
    <text evidence="10">Member of the two-component regulatory system NtrB/NtrC, which controls expression of the nitrogen-regulated (ntr) genes in response to nitrogen limitation. Under conditions of nitrogen limitation, NtrB autophosphorylates and transfers the phosphoryl group to NtrC. In the presence of nitrogen, acts as a phosphatase that dephosphorylates and inactivates NtrC.</text>
</comment>
<dbReference type="InterPro" id="IPR036890">
    <property type="entry name" value="HATPase_C_sf"/>
</dbReference>
<dbReference type="InterPro" id="IPR000014">
    <property type="entry name" value="PAS"/>
</dbReference>
<dbReference type="SMART" id="SM00388">
    <property type="entry name" value="HisKA"/>
    <property type="match status" value="1"/>
</dbReference>
<dbReference type="InterPro" id="IPR003661">
    <property type="entry name" value="HisK_dim/P_dom"/>
</dbReference>
<dbReference type="SUPFAM" id="SSF47384">
    <property type="entry name" value="Homodimeric domain of signal transducing histidine kinase"/>
    <property type="match status" value="1"/>
</dbReference>
<keyword evidence="5" id="KW-0547">Nucleotide-binding</keyword>
<dbReference type="InterPro" id="IPR003594">
    <property type="entry name" value="HATPase_dom"/>
</dbReference>
<evidence type="ECO:0000256" key="12">
    <source>
        <dbReference type="ARBA" id="ARBA00042313"/>
    </source>
</evidence>
<dbReference type="CDD" id="cd00082">
    <property type="entry name" value="HisKA"/>
    <property type="match status" value="1"/>
</dbReference>
<keyword evidence="3" id="KW-0597">Phosphoprotein</keyword>
<keyword evidence="8" id="KW-0902">Two-component regulatory system</keyword>
<dbReference type="CDD" id="cd00130">
    <property type="entry name" value="PAS"/>
    <property type="match status" value="1"/>
</dbReference>
<keyword evidence="16" id="KW-1185">Reference proteome</keyword>
<accession>A0A1V2ZXG6</accession>
<dbReference type="InterPro" id="IPR036097">
    <property type="entry name" value="HisK_dim/P_sf"/>
</dbReference>
<evidence type="ECO:0000256" key="6">
    <source>
        <dbReference type="ARBA" id="ARBA00022777"/>
    </source>
</evidence>
<dbReference type="Gene3D" id="1.10.287.130">
    <property type="match status" value="1"/>
</dbReference>
<dbReference type="InterPro" id="IPR004358">
    <property type="entry name" value="Sig_transdc_His_kin-like_C"/>
</dbReference>
<dbReference type="PANTHER" id="PTHR43065">
    <property type="entry name" value="SENSOR HISTIDINE KINASE"/>
    <property type="match status" value="1"/>
</dbReference>
<dbReference type="Gene3D" id="3.30.565.10">
    <property type="entry name" value="Histidine kinase-like ATPase, C-terminal domain"/>
    <property type="match status" value="1"/>
</dbReference>
<dbReference type="EC" id="2.7.13.3" evidence="2"/>
<evidence type="ECO:0000313" key="15">
    <source>
        <dbReference type="EMBL" id="OOC09807.1"/>
    </source>
</evidence>
<dbReference type="SUPFAM" id="SSF55874">
    <property type="entry name" value="ATPase domain of HSP90 chaperone/DNA topoisomerase II/histidine kinase"/>
    <property type="match status" value="1"/>
</dbReference>
<dbReference type="Proteomes" id="UP000189177">
    <property type="component" value="Unassembled WGS sequence"/>
</dbReference>
<dbReference type="GO" id="GO:0000155">
    <property type="term" value="F:phosphorelay sensor kinase activity"/>
    <property type="evidence" value="ECO:0007669"/>
    <property type="project" value="InterPro"/>
</dbReference>
<name>A0A1V2ZXG6_9GAMM</name>
<evidence type="ECO:0000256" key="10">
    <source>
        <dbReference type="ARBA" id="ARBA00037696"/>
    </source>
</evidence>
<dbReference type="RefSeq" id="WP_077244464.1">
    <property type="nucleotide sequence ID" value="NZ_MUZR01000035.1"/>
</dbReference>
<evidence type="ECO:0000256" key="9">
    <source>
        <dbReference type="ARBA" id="ARBA00023231"/>
    </source>
</evidence>
<dbReference type="Pfam" id="PF02518">
    <property type="entry name" value="HATPase_c"/>
    <property type="match status" value="1"/>
</dbReference>
<evidence type="ECO:0000256" key="13">
    <source>
        <dbReference type="ARBA" id="ARBA00043094"/>
    </source>
</evidence>
<proteinExistence type="predicted"/>
<keyword evidence="4" id="KW-0808">Transferase</keyword>
<evidence type="ECO:0000256" key="2">
    <source>
        <dbReference type="ARBA" id="ARBA00012438"/>
    </source>
</evidence>
<evidence type="ECO:0000256" key="1">
    <source>
        <dbReference type="ARBA" id="ARBA00000085"/>
    </source>
</evidence>
<keyword evidence="6 15" id="KW-0418">Kinase</keyword>
<dbReference type="EMBL" id="MUZR01000035">
    <property type="protein sequence ID" value="OOC09807.1"/>
    <property type="molecule type" value="Genomic_DNA"/>
</dbReference>
<dbReference type="GO" id="GO:0005524">
    <property type="term" value="F:ATP binding"/>
    <property type="evidence" value="ECO:0007669"/>
    <property type="project" value="UniProtKB-KW"/>
</dbReference>
<keyword evidence="7" id="KW-0067">ATP-binding</keyword>
<dbReference type="Gene3D" id="3.30.450.20">
    <property type="entry name" value="PAS domain"/>
    <property type="match status" value="1"/>
</dbReference>
<feature type="domain" description="Histidine kinase" evidence="14">
    <location>
        <begin position="147"/>
        <end position="359"/>
    </location>
</feature>
<dbReference type="Pfam" id="PF00512">
    <property type="entry name" value="HisKA"/>
    <property type="match status" value="1"/>
</dbReference>
<dbReference type="AlphaFoldDB" id="A0A1V2ZXG6"/>
<sequence length="368" mass="40733">MSPHTPRPSPPLPTPPWWDDLSTAVMVTDGELRLQAMNGSAEVLLGLSRERILGHPLGHWLHLDRNLSTRLRSALVQDQPITLRARQMEPLRAESFLADVIITPLQGEGDEPGRLLFELSAIDRHERISREEQLQKQQAISRAVTRGLAHEIKNPLGGLRGAAQLLAGELDDPDLREYTRIIIHEADRLRALVDRMLGPNNMPQRTSVNLHEILEHVRGLISVQLPLGVKIRGDYDPSIPEIKADRDMLVQALLNLVQNALQALGDEGDIVLSSRILRQYTVSGKRHRLVARLSVRDNGPGIPEEVRERIFFPMITGRASGTGLGLPIAQSLVQLHDGLIECHSRPGSTRFDILLPVAGPPASESPDA</sequence>
<evidence type="ECO:0000256" key="3">
    <source>
        <dbReference type="ARBA" id="ARBA00022553"/>
    </source>
</evidence>
<evidence type="ECO:0000313" key="16">
    <source>
        <dbReference type="Proteomes" id="UP000189177"/>
    </source>
</evidence>
<evidence type="ECO:0000256" key="5">
    <source>
        <dbReference type="ARBA" id="ARBA00022741"/>
    </source>
</evidence>
<gene>
    <name evidence="15" type="ORF">B1A74_09295</name>
</gene>
<comment type="caution">
    <text evidence="15">The sequence shown here is derived from an EMBL/GenBank/DDBJ whole genome shotgun (WGS) entry which is preliminary data.</text>
</comment>
<dbReference type="InterPro" id="IPR005467">
    <property type="entry name" value="His_kinase_dom"/>
</dbReference>
<dbReference type="InterPro" id="IPR035965">
    <property type="entry name" value="PAS-like_dom_sf"/>
</dbReference>
<evidence type="ECO:0000256" key="4">
    <source>
        <dbReference type="ARBA" id="ARBA00022679"/>
    </source>
</evidence>